<comment type="caution">
    <text evidence="2">The sequence shown here is derived from an EMBL/GenBank/DDBJ whole genome shotgun (WGS) entry which is preliminary data.</text>
</comment>
<organism evidence="2 3">
    <name type="scientific">Cellulomonas composti</name>
    <dbReference type="NCBI Taxonomy" id="266130"/>
    <lineage>
        <taxon>Bacteria</taxon>
        <taxon>Bacillati</taxon>
        <taxon>Actinomycetota</taxon>
        <taxon>Actinomycetes</taxon>
        <taxon>Micrococcales</taxon>
        <taxon>Cellulomonadaceae</taxon>
        <taxon>Cellulomonas</taxon>
    </lineage>
</organism>
<reference evidence="2 3" key="1">
    <citation type="submission" date="2019-07" db="EMBL/GenBank/DDBJ databases">
        <title>Whole genome shotgun sequence of Cellulomonas composti NBRC 100758.</title>
        <authorList>
            <person name="Hosoyama A."/>
            <person name="Uohara A."/>
            <person name="Ohji S."/>
            <person name="Ichikawa N."/>
        </authorList>
    </citation>
    <scope>NUCLEOTIDE SEQUENCE [LARGE SCALE GENOMIC DNA]</scope>
    <source>
        <strain evidence="2 3">NBRC 100758</strain>
    </source>
</reference>
<sequence length="221" mass="23114">MTENLPALTFTGTLDRAAIDAATRVVVDLVARPEVAAAWDEPSACEGMSVGALTWHLVNQPQRAVEVIEGHPGTGPVVSVDQHYAHAAWIQQDLDGPANVGVRERGETQALAGPAAAVAAVREASARLGPVLAAAPASVTAPWQSLTLSTDDFLVTRLMEMVVHSDDLAASVGLQTPTFPAAVIGPVVTLLTDLALRRHGQTAVVRTLSRPQRAPESISAF</sequence>
<dbReference type="InterPro" id="IPR024344">
    <property type="entry name" value="MDMPI_metal-binding"/>
</dbReference>
<dbReference type="EMBL" id="BJWG01000003">
    <property type="protein sequence ID" value="GEL94224.1"/>
    <property type="molecule type" value="Genomic_DNA"/>
</dbReference>
<accession>A0A511J8C8</accession>
<name>A0A511J8C8_9CELL</name>
<dbReference type="GO" id="GO:0046872">
    <property type="term" value="F:metal ion binding"/>
    <property type="evidence" value="ECO:0007669"/>
    <property type="project" value="InterPro"/>
</dbReference>
<keyword evidence="3" id="KW-1185">Reference proteome</keyword>
<dbReference type="InterPro" id="IPR034660">
    <property type="entry name" value="DinB/YfiT-like"/>
</dbReference>
<dbReference type="Pfam" id="PF11716">
    <property type="entry name" value="MDMPI_N"/>
    <property type="match status" value="1"/>
</dbReference>
<dbReference type="AlphaFoldDB" id="A0A511J8C8"/>
<dbReference type="Gene3D" id="1.20.120.450">
    <property type="entry name" value="dinb family like domain"/>
    <property type="match status" value="1"/>
</dbReference>
<feature type="domain" description="Mycothiol-dependent maleylpyruvate isomerase metal-binding" evidence="1">
    <location>
        <begin position="20"/>
        <end position="169"/>
    </location>
</feature>
<dbReference type="Proteomes" id="UP000321720">
    <property type="component" value="Unassembled WGS sequence"/>
</dbReference>
<gene>
    <name evidence="2" type="ORF">CCO02nite_08820</name>
</gene>
<evidence type="ECO:0000313" key="2">
    <source>
        <dbReference type="EMBL" id="GEL94224.1"/>
    </source>
</evidence>
<evidence type="ECO:0000313" key="3">
    <source>
        <dbReference type="Proteomes" id="UP000321720"/>
    </source>
</evidence>
<dbReference type="OrthoDB" id="3213216at2"/>
<dbReference type="RefSeq" id="WP_146841844.1">
    <property type="nucleotide sequence ID" value="NZ_BJWG01000003.1"/>
</dbReference>
<evidence type="ECO:0000259" key="1">
    <source>
        <dbReference type="Pfam" id="PF11716"/>
    </source>
</evidence>
<dbReference type="SUPFAM" id="SSF109854">
    <property type="entry name" value="DinB/YfiT-like putative metalloenzymes"/>
    <property type="match status" value="1"/>
</dbReference>
<protein>
    <recommendedName>
        <fullName evidence="1">Mycothiol-dependent maleylpyruvate isomerase metal-binding domain-containing protein</fullName>
    </recommendedName>
</protein>
<proteinExistence type="predicted"/>